<feature type="region of interest" description="Disordered" evidence="3">
    <location>
        <begin position="31"/>
        <end position="51"/>
    </location>
</feature>
<name>A0A1Y2BFE9_9FUNG</name>
<dbReference type="Pfam" id="PF05160">
    <property type="entry name" value="DSS1_SEM1"/>
    <property type="match status" value="1"/>
</dbReference>
<organism evidence="4 5">
    <name type="scientific">Rhizoclosmatium globosum</name>
    <dbReference type="NCBI Taxonomy" id="329046"/>
    <lineage>
        <taxon>Eukaryota</taxon>
        <taxon>Fungi</taxon>
        <taxon>Fungi incertae sedis</taxon>
        <taxon>Chytridiomycota</taxon>
        <taxon>Chytridiomycota incertae sedis</taxon>
        <taxon>Chytridiomycetes</taxon>
        <taxon>Chytridiales</taxon>
        <taxon>Chytriomycetaceae</taxon>
        <taxon>Rhizoclosmatium</taxon>
    </lineage>
</organism>
<accession>A0A1Y2BFE9</accession>
<dbReference type="AlphaFoldDB" id="A0A1Y2BFE9"/>
<comment type="function">
    <text evidence="2">Component of the 26S proteasome, a multiprotein complex involved in the ATP-dependent degradation of ubiquitinated proteins.</text>
</comment>
<comment type="caution">
    <text evidence="4">The sequence shown here is derived from an EMBL/GenBank/DDBJ whole genome shotgun (WGS) entry which is preliminary data.</text>
</comment>
<reference evidence="4 5" key="1">
    <citation type="submission" date="2016-07" db="EMBL/GenBank/DDBJ databases">
        <title>Pervasive Adenine N6-methylation of Active Genes in Fungi.</title>
        <authorList>
            <consortium name="DOE Joint Genome Institute"/>
            <person name="Mondo S.J."/>
            <person name="Dannebaum R.O."/>
            <person name="Kuo R.C."/>
            <person name="Labutti K."/>
            <person name="Haridas S."/>
            <person name="Kuo A."/>
            <person name="Salamov A."/>
            <person name="Ahrendt S.R."/>
            <person name="Lipzen A."/>
            <person name="Sullivan W."/>
            <person name="Andreopoulos W.B."/>
            <person name="Clum A."/>
            <person name="Lindquist E."/>
            <person name="Daum C."/>
            <person name="Ramamoorthy G.K."/>
            <person name="Gryganskyi A."/>
            <person name="Culley D."/>
            <person name="Magnuson J.K."/>
            <person name="James T.Y."/>
            <person name="O'Malley M.A."/>
            <person name="Stajich J.E."/>
            <person name="Spatafora J.W."/>
            <person name="Visel A."/>
            <person name="Grigoriev I.V."/>
        </authorList>
    </citation>
    <scope>NUCLEOTIDE SEQUENCE [LARGE SCALE GENOMIC DNA]</scope>
    <source>
        <strain evidence="4 5">JEL800</strain>
    </source>
</reference>
<keyword evidence="5" id="KW-1185">Reference proteome</keyword>
<dbReference type="Proteomes" id="UP000193642">
    <property type="component" value="Unassembled WGS sequence"/>
</dbReference>
<keyword evidence="2" id="KW-0539">Nucleus</keyword>
<evidence type="ECO:0000256" key="1">
    <source>
        <dbReference type="ARBA" id="ARBA00034491"/>
    </source>
</evidence>
<comment type="similarity">
    <text evidence="1 2">Belongs to the DSS1/SEM1 family.</text>
</comment>
<dbReference type="STRING" id="329046.A0A1Y2BFE9"/>
<dbReference type="GO" id="GO:0006406">
    <property type="term" value="P:mRNA export from nucleus"/>
    <property type="evidence" value="ECO:0007669"/>
    <property type="project" value="UniProtKB-UniRule"/>
</dbReference>
<dbReference type="GO" id="GO:0000724">
    <property type="term" value="P:double-strand break repair via homologous recombination"/>
    <property type="evidence" value="ECO:0007669"/>
    <property type="project" value="TreeGrafter"/>
</dbReference>
<keyword evidence="2" id="KW-0647">Proteasome</keyword>
<proteinExistence type="inferred from homology"/>
<evidence type="ECO:0000313" key="5">
    <source>
        <dbReference type="Proteomes" id="UP000193642"/>
    </source>
</evidence>
<dbReference type="EMBL" id="MCGO01000068">
    <property type="protein sequence ID" value="ORY33207.1"/>
    <property type="molecule type" value="Genomic_DNA"/>
</dbReference>
<dbReference type="GO" id="GO:0008541">
    <property type="term" value="C:proteasome regulatory particle, lid subcomplex"/>
    <property type="evidence" value="ECO:0007669"/>
    <property type="project" value="UniProtKB-UniRule"/>
</dbReference>
<evidence type="ECO:0000256" key="2">
    <source>
        <dbReference type="RuleBase" id="RU369057"/>
    </source>
</evidence>
<sequence>MSTTTNPSDPLAFDDEFEDFGGEVWDASASNTADSSLWRSNWDDDESNDDEFSRQLRAELEKAKVEPPSNAMQQ</sequence>
<protein>
    <recommendedName>
        <fullName evidence="2">26S proteasome complex subunit SEM1</fullName>
    </recommendedName>
</protein>
<evidence type="ECO:0000313" key="4">
    <source>
        <dbReference type="EMBL" id="ORY33207.1"/>
    </source>
</evidence>
<dbReference type="PANTHER" id="PTHR16771:SF0">
    <property type="entry name" value="26S PROTEASOME COMPLEX SUBUNIT SEM1"/>
    <property type="match status" value="1"/>
</dbReference>
<evidence type="ECO:0000256" key="3">
    <source>
        <dbReference type="SAM" id="MobiDB-lite"/>
    </source>
</evidence>
<dbReference type="PANTHER" id="PTHR16771">
    <property type="entry name" value="26 PROTEASOME COMPLEX SUBUNIT DSS1"/>
    <property type="match status" value="1"/>
</dbReference>
<dbReference type="GO" id="GO:0043248">
    <property type="term" value="P:proteasome assembly"/>
    <property type="evidence" value="ECO:0007669"/>
    <property type="project" value="UniProtKB-UniRule"/>
</dbReference>
<comment type="subcellular location">
    <subcellularLocation>
        <location evidence="2">Nucleus</location>
    </subcellularLocation>
</comment>
<dbReference type="SMART" id="SM01385">
    <property type="entry name" value="DSS1_SEM1"/>
    <property type="match status" value="1"/>
</dbReference>
<dbReference type="InterPro" id="IPR007834">
    <property type="entry name" value="DSS1_SEM1"/>
</dbReference>
<dbReference type="CDD" id="cd13768">
    <property type="entry name" value="DSS1_Sem1"/>
    <property type="match status" value="1"/>
</dbReference>
<dbReference type="GO" id="GO:0005634">
    <property type="term" value="C:nucleus"/>
    <property type="evidence" value="ECO:0007669"/>
    <property type="project" value="UniProtKB-SubCell"/>
</dbReference>
<gene>
    <name evidence="4" type="ORF">BCR33DRAFT_791441</name>
</gene>